<protein>
    <recommendedName>
        <fullName evidence="3">Protein CR006 P-loop domain-containing protein</fullName>
    </recommendedName>
</protein>
<dbReference type="AlphaFoldDB" id="A0A2M8EWN8"/>
<evidence type="ECO:0000313" key="1">
    <source>
        <dbReference type="EMBL" id="PJC30282.1"/>
    </source>
</evidence>
<sequence>MNIGCIKEIKNIGTFANFVNGASLGFEKLTFIYGVNTSGKTTLTDIFQSLKENNPLIIRARKTIPLQVGQQKVIFSDEQPCAKSTGYQRLQQS</sequence>
<dbReference type="EMBL" id="PFSC01000169">
    <property type="protein sequence ID" value="PJC30282.1"/>
    <property type="molecule type" value="Genomic_DNA"/>
</dbReference>
<evidence type="ECO:0008006" key="3">
    <source>
        <dbReference type="Google" id="ProtNLM"/>
    </source>
</evidence>
<comment type="caution">
    <text evidence="1">The sequence shown here is derived from an EMBL/GenBank/DDBJ whole genome shotgun (WGS) entry which is preliminary data.</text>
</comment>
<accession>A0A2M8EWN8</accession>
<proteinExistence type="predicted"/>
<gene>
    <name evidence="1" type="ORF">CO051_06500</name>
</gene>
<name>A0A2M8EWN8_9BACT</name>
<evidence type="ECO:0000313" key="2">
    <source>
        <dbReference type="Proteomes" id="UP000231383"/>
    </source>
</evidence>
<dbReference type="Proteomes" id="UP000231383">
    <property type="component" value="Unassembled WGS sequence"/>
</dbReference>
<reference evidence="2" key="1">
    <citation type="submission" date="2017-09" db="EMBL/GenBank/DDBJ databases">
        <title>Depth-based differentiation of microbial function through sediment-hosted aquifers and enrichment of novel symbionts in the deep terrestrial subsurface.</title>
        <authorList>
            <person name="Probst A.J."/>
            <person name="Ladd B."/>
            <person name="Jarett J.K."/>
            <person name="Geller-Mcgrath D.E."/>
            <person name="Sieber C.M.K."/>
            <person name="Emerson J.B."/>
            <person name="Anantharaman K."/>
            <person name="Thomas B.C."/>
            <person name="Malmstrom R."/>
            <person name="Stieglmeier M."/>
            <person name="Klingl A."/>
            <person name="Woyke T."/>
            <person name="Ryan C.M."/>
            <person name="Banfield J.F."/>
        </authorList>
    </citation>
    <scope>NUCLEOTIDE SEQUENCE [LARGE SCALE GENOMIC DNA]</scope>
</reference>
<organism evidence="1 2">
    <name type="scientific">Candidatus Roizmanbacteria bacterium CG_4_9_14_0_2_um_filter_39_13</name>
    <dbReference type="NCBI Taxonomy" id="1974839"/>
    <lineage>
        <taxon>Bacteria</taxon>
        <taxon>Candidatus Roizmaniibacteriota</taxon>
    </lineage>
</organism>